<dbReference type="Gene3D" id="3.40.50.1820">
    <property type="entry name" value="alpha/beta hydrolase"/>
    <property type="match status" value="1"/>
</dbReference>
<evidence type="ECO:0000313" key="10">
    <source>
        <dbReference type="Proteomes" id="UP000037069"/>
    </source>
</evidence>
<evidence type="ECO:0000259" key="8">
    <source>
        <dbReference type="Pfam" id="PF00561"/>
    </source>
</evidence>
<feature type="signal peptide" evidence="7">
    <location>
        <begin position="1"/>
        <end position="33"/>
    </location>
</feature>
<evidence type="ECO:0000256" key="2">
    <source>
        <dbReference type="ARBA" id="ARBA00022729"/>
    </source>
</evidence>
<feature type="chain" id="PRO_5005535864" evidence="7">
    <location>
        <begin position="34"/>
        <end position="465"/>
    </location>
</feature>
<dbReference type="Proteomes" id="UP000037069">
    <property type="component" value="Unassembled WGS sequence"/>
</dbReference>
<evidence type="ECO:0000313" key="9">
    <source>
        <dbReference type="EMBL" id="KNC27786.1"/>
    </source>
</evidence>
<reference evidence="9 10" key="1">
    <citation type="journal article" date="2015" name="Nat. Commun.">
        <title>Lucilia cuprina genome unlocks parasitic fly biology to underpin future interventions.</title>
        <authorList>
            <person name="Anstead C.A."/>
            <person name="Korhonen P.K."/>
            <person name="Young N.D."/>
            <person name="Hall R.S."/>
            <person name="Jex A.R."/>
            <person name="Murali S.C."/>
            <person name="Hughes D.S."/>
            <person name="Lee S.F."/>
            <person name="Perry T."/>
            <person name="Stroehlein A.J."/>
            <person name="Ansell B.R."/>
            <person name="Breugelmans B."/>
            <person name="Hofmann A."/>
            <person name="Qu J."/>
            <person name="Dugan S."/>
            <person name="Lee S.L."/>
            <person name="Chao H."/>
            <person name="Dinh H."/>
            <person name="Han Y."/>
            <person name="Doddapaneni H.V."/>
            <person name="Worley K.C."/>
            <person name="Muzny D.M."/>
            <person name="Ioannidis P."/>
            <person name="Waterhouse R.M."/>
            <person name="Zdobnov E.M."/>
            <person name="James P.J."/>
            <person name="Bagnall N.H."/>
            <person name="Kotze A.C."/>
            <person name="Gibbs R.A."/>
            <person name="Richards S."/>
            <person name="Batterham P."/>
            <person name="Gasser R.B."/>
        </authorList>
    </citation>
    <scope>NUCLEOTIDE SEQUENCE [LARGE SCALE GENOMIC DNA]</scope>
    <source>
        <strain evidence="9 10">LS</strain>
        <tissue evidence="9">Full body</tissue>
    </source>
</reference>
<dbReference type="InterPro" id="IPR000073">
    <property type="entry name" value="AB_hydrolase_1"/>
</dbReference>
<gene>
    <name evidence="9" type="ORF">FF38_07986</name>
</gene>
<dbReference type="EMBL" id="JRES01000842">
    <property type="protein sequence ID" value="KNC27786.1"/>
    <property type="molecule type" value="Genomic_DNA"/>
</dbReference>
<evidence type="ECO:0000256" key="5">
    <source>
        <dbReference type="ARBA" id="ARBA00023098"/>
    </source>
</evidence>
<keyword evidence="4" id="KW-0442">Lipid degradation</keyword>
<dbReference type="InterPro" id="IPR029058">
    <property type="entry name" value="AB_hydrolase_fold"/>
</dbReference>
<evidence type="ECO:0000256" key="3">
    <source>
        <dbReference type="ARBA" id="ARBA00022801"/>
    </source>
</evidence>
<keyword evidence="5" id="KW-0443">Lipid metabolism</keyword>
<comment type="caution">
    <text evidence="9">The sequence shown here is derived from an EMBL/GenBank/DDBJ whole genome shotgun (WGS) entry which is preliminary data.</text>
</comment>
<feature type="domain" description="AB hydrolase-1" evidence="8">
    <location>
        <begin position="137"/>
        <end position="442"/>
    </location>
</feature>
<dbReference type="SUPFAM" id="SSF53474">
    <property type="entry name" value="alpha/beta-Hydrolases"/>
    <property type="match status" value="1"/>
</dbReference>
<dbReference type="Pfam" id="PF00561">
    <property type="entry name" value="Abhydrolase_1"/>
    <property type="match status" value="1"/>
</dbReference>
<keyword evidence="10" id="KW-1185">Reference proteome</keyword>
<dbReference type="OrthoDB" id="9974421at2759"/>
<accession>A0A0L0C6A4</accession>
<dbReference type="STRING" id="7375.A0A0L0C6A4"/>
<evidence type="ECO:0000256" key="1">
    <source>
        <dbReference type="ARBA" id="ARBA00010701"/>
    </source>
</evidence>
<keyword evidence="2 7" id="KW-0732">Signal</keyword>
<name>A0A0L0C6A4_LUCCU</name>
<organism evidence="9 10">
    <name type="scientific">Lucilia cuprina</name>
    <name type="common">Green bottle fly</name>
    <name type="synonym">Australian sheep blowfly</name>
    <dbReference type="NCBI Taxonomy" id="7375"/>
    <lineage>
        <taxon>Eukaryota</taxon>
        <taxon>Metazoa</taxon>
        <taxon>Ecdysozoa</taxon>
        <taxon>Arthropoda</taxon>
        <taxon>Hexapoda</taxon>
        <taxon>Insecta</taxon>
        <taxon>Pterygota</taxon>
        <taxon>Neoptera</taxon>
        <taxon>Endopterygota</taxon>
        <taxon>Diptera</taxon>
        <taxon>Brachycera</taxon>
        <taxon>Muscomorpha</taxon>
        <taxon>Oestroidea</taxon>
        <taxon>Calliphoridae</taxon>
        <taxon>Luciliinae</taxon>
        <taxon>Lucilia</taxon>
    </lineage>
</organism>
<dbReference type="PANTHER" id="PTHR11005">
    <property type="entry name" value="LYSOSOMAL ACID LIPASE-RELATED"/>
    <property type="match status" value="1"/>
</dbReference>
<dbReference type="FunFam" id="3.40.50.1820:FF:000021">
    <property type="entry name" value="Lipase"/>
    <property type="match status" value="1"/>
</dbReference>
<dbReference type="AlphaFoldDB" id="A0A0L0C6A4"/>
<keyword evidence="3" id="KW-0378">Hydrolase</keyword>
<dbReference type="GO" id="GO:0016787">
    <property type="term" value="F:hydrolase activity"/>
    <property type="evidence" value="ECO:0007669"/>
    <property type="project" value="UniProtKB-KW"/>
</dbReference>
<evidence type="ECO:0000256" key="7">
    <source>
        <dbReference type="SAM" id="SignalP"/>
    </source>
</evidence>
<dbReference type="OMA" id="VNSHMKS"/>
<comment type="similarity">
    <text evidence="1">Belongs to the AB hydrolase superfamily. Lipase family.</text>
</comment>
<evidence type="ECO:0000256" key="6">
    <source>
        <dbReference type="ARBA" id="ARBA00023180"/>
    </source>
</evidence>
<dbReference type="GO" id="GO:0016042">
    <property type="term" value="P:lipid catabolic process"/>
    <property type="evidence" value="ECO:0007669"/>
    <property type="project" value="UniProtKB-KW"/>
</dbReference>
<keyword evidence="6" id="KW-0325">Glycoprotein</keyword>
<protein>
    <submittedName>
        <fullName evidence="9">Lipase 1</fullName>
    </submittedName>
</protein>
<sequence length="465" mass="53254">MTTTIKTFQFKPLKMRSFFVLILIINLNLCVWAAEKEKDSNAWSISLGNVHLFDIPKFGGSLSIFGGSETVERSAVNSVENSYSNEVSIDPDIIEDSLLKTPDLIRKYGYPSEIHNVTTDDGYILEIHRIAKPGAVPVLLTHGLLDSSATWVLMGPNRGLAYLLYDKGYDVWMTNVRGNTYSRKHIKYTTKHAAFWDFTFHEMGKYDLPATIDYVLNVTDHKQLHYIGHSQGTMTFFIMCSERPEMCENKIMLMQALAPVAFIKHAKSPVVEFLAFFHEPLALLLKLIGAHEFLPSNDFITMFNQIICDDDSITEAICSNVMFLVAGFDKKQMNETMLPVILGHAPAGAATKQMQHYGQLKRSGHFRQYDYGWIRNHWRYNSITPPDYNLANVKAKVALHYSINDWLATPEDVEKLHQRLPNVVGKFKVNYDEFNHLDFVWGINAQELLYNKMLKLMEMIERGDF</sequence>
<evidence type="ECO:0000256" key="4">
    <source>
        <dbReference type="ARBA" id="ARBA00022963"/>
    </source>
</evidence>
<proteinExistence type="inferred from homology"/>